<dbReference type="Gene3D" id="3.40.190.10">
    <property type="entry name" value="Periplasmic binding protein-like II"/>
    <property type="match status" value="2"/>
</dbReference>
<evidence type="ECO:0000313" key="4">
    <source>
        <dbReference type="Proteomes" id="UP000315759"/>
    </source>
</evidence>
<evidence type="ECO:0000259" key="2">
    <source>
        <dbReference type="SMART" id="SM00062"/>
    </source>
</evidence>
<evidence type="ECO:0000313" key="3">
    <source>
        <dbReference type="EMBL" id="TQR85202.1"/>
    </source>
</evidence>
<dbReference type="InterPro" id="IPR001638">
    <property type="entry name" value="Solute-binding_3/MltF_N"/>
</dbReference>
<organism evidence="3 4">
    <name type="scientific">Mycolicibacterium hodleri</name>
    <dbReference type="NCBI Taxonomy" id="49897"/>
    <lineage>
        <taxon>Bacteria</taxon>
        <taxon>Bacillati</taxon>
        <taxon>Actinomycetota</taxon>
        <taxon>Actinomycetes</taxon>
        <taxon>Mycobacteriales</taxon>
        <taxon>Mycobacteriaceae</taxon>
        <taxon>Mycolicibacterium</taxon>
    </lineage>
</organism>
<dbReference type="PANTHER" id="PTHR35936:SF17">
    <property type="entry name" value="ARGININE-BINDING EXTRACELLULAR PROTEIN ARTP"/>
    <property type="match status" value="1"/>
</dbReference>
<dbReference type="Pfam" id="PF00497">
    <property type="entry name" value="SBP_bac_3"/>
    <property type="match status" value="1"/>
</dbReference>
<reference evidence="3 4" key="1">
    <citation type="submission" date="2018-10" db="EMBL/GenBank/DDBJ databases">
        <title>Draft genome of Mycobacterium hodleri strain B.</title>
        <authorList>
            <person name="Amande T.J."/>
            <person name="Mcgenity T.J."/>
        </authorList>
    </citation>
    <scope>NUCLEOTIDE SEQUENCE [LARGE SCALE GENOMIC DNA]</scope>
    <source>
        <strain evidence="3 4">B</strain>
    </source>
</reference>
<keyword evidence="1" id="KW-0732">Signal</keyword>
<evidence type="ECO:0000256" key="1">
    <source>
        <dbReference type="ARBA" id="ARBA00022729"/>
    </source>
</evidence>
<accession>A0A544VYY5</accession>
<gene>
    <name evidence="3" type="ORF">D8S82_18490</name>
</gene>
<protein>
    <submittedName>
        <fullName evidence="3">ABC transporter substrate-binding protein</fullName>
    </submittedName>
</protein>
<dbReference type="PANTHER" id="PTHR35936">
    <property type="entry name" value="MEMBRANE-BOUND LYTIC MUREIN TRANSGLYCOSYLASE F"/>
    <property type="match status" value="1"/>
</dbReference>
<feature type="domain" description="Solute-binding protein family 3/N-terminal" evidence="2">
    <location>
        <begin position="49"/>
        <end position="284"/>
    </location>
</feature>
<comment type="caution">
    <text evidence="3">The sequence shown here is derived from an EMBL/GenBank/DDBJ whole genome shotgun (WGS) entry which is preliminary data.</text>
</comment>
<dbReference type="AlphaFoldDB" id="A0A544VYY5"/>
<dbReference type="EMBL" id="VIFX01000023">
    <property type="protein sequence ID" value="TQR85202.1"/>
    <property type="molecule type" value="Genomic_DNA"/>
</dbReference>
<keyword evidence="4" id="KW-1185">Reference proteome</keyword>
<dbReference type="SUPFAM" id="SSF53850">
    <property type="entry name" value="Periplasmic binding protein-like II"/>
    <property type="match status" value="1"/>
</dbReference>
<dbReference type="Proteomes" id="UP000315759">
    <property type="component" value="Unassembled WGS sequence"/>
</dbReference>
<dbReference type="CDD" id="cd01004">
    <property type="entry name" value="PBP2_MidA_like"/>
    <property type="match status" value="1"/>
</dbReference>
<sequence>MGAATALVLSGCSGGGSDSATSTEAGSSTSVQVDAAAAALLPAKYKESGINVAADMPNPPMEMLDENQNPTGFDYDLAQALGAKLGVKFTFVQQTFDTAVPSLQAGKHDIIMAGMNDTVEREKVLDFVDYFHAGFVIVVQKGNPENITRILDLCGKNVAVQKSTVQGELLEGYADKCKAAGAGPINLVQLPTELDAQTAVRSNKAVADVVDASVGTYAAETAGDGQIFELVKDAEHPGGYNPVYTGIGLLKGNDDLAKALNMALQSVMDDGTYAKLLDKYKLSDFAIDKAGINRASE</sequence>
<proteinExistence type="predicted"/>
<name>A0A544VYY5_9MYCO</name>
<dbReference type="SMART" id="SM00062">
    <property type="entry name" value="PBPb"/>
    <property type="match status" value="1"/>
</dbReference>